<comment type="subcellular location">
    <subcellularLocation>
        <location evidence="1">Nucleus</location>
    </subcellularLocation>
</comment>
<protein>
    <submittedName>
        <fullName evidence="10 11">Zinc finger protein, putative</fullName>
    </submittedName>
</protein>
<evidence type="ECO:0000313" key="12">
    <source>
        <dbReference type="Proteomes" id="UP000009046"/>
    </source>
</evidence>
<dbReference type="GO" id="GO:0008270">
    <property type="term" value="F:zinc ion binding"/>
    <property type="evidence" value="ECO:0007669"/>
    <property type="project" value="UniProtKB-KW"/>
</dbReference>
<feature type="domain" description="C2H2-type" evidence="9">
    <location>
        <begin position="271"/>
        <end position="298"/>
    </location>
</feature>
<evidence type="ECO:0000256" key="8">
    <source>
        <dbReference type="PROSITE-ProRule" id="PRU00042"/>
    </source>
</evidence>
<keyword evidence="2" id="KW-0479">Metal-binding</keyword>
<dbReference type="PANTHER" id="PTHR24404:SF114">
    <property type="entry name" value="KLUMPFUSS, ISOFORM B-RELATED"/>
    <property type="match status" value="1"/>
</dbReference>
<keyword evidence="3" id="KW-0677">Repeat</keyword>
<dbReference type="Proteomes" id="UP000009046">
    <property type="component" value="Unassembled WGS sequence"/>
</dbReference>
<accession>E0VMR3</accession>
<dbReference type="KEGG" id="phu:Phum_PHUM317710"/>
<evidence type="ECO:0000313" key="10">
    <source>
        <dbReference type="EMBL" id="EEB14669.1"/>
    </source>
</evidence>
<dbReference type="EMBL" id="AAZO01003689">
    <property type="status" value="NOT_ANNOTATED_CDS"/>
    <property type="molecule type" value="Genomic_DNA"/>
</dbReference>
<dbReference type="OrthoDB" id="6077919at2759"/>
<feature type="domain" description="C2H2-type" evidence="9">
    <location>
        <begin position="299"/>
        <end position="326"/>
    </location>
</feature>
<dbReference type="Gene3D" id="3.30.160.60">
    <property type="entry name" value="Classic Zinc Finger"/>
    <property type="match status" value="6"/>
</dbReference>
<proteinExistence type="predicted"/>
<evidence type="ECO:0000256" key="2">
    <source>
        <dbReference type="ARBA" id="ARBA00022723"/>
    </source>
</evidence>
<dbReference type="PROSITE" id="PS50157">
    <property type="entry name" value="ZINC_FINGER_C2H2_2"/>
    <property type="match status" value="6"/>
</dbReference>
<feature type="domain" description="C2H2-type" evidence="9">
    <location>
        <begin position="327"/>
        <end position="354"/>
    </location>
</feature>
<dbReference type="InParanoid" id="E0VMR3"/>
<dbReference type="eggNOG" id="KOG1721">
    <property type="taxonomic scope" value="Eukaryota"/>
</dbReference>
<dbReference type="VEuPathDB" id="VectorBase:PHUM317710"/>
<dbReference type="SUPFAM" id="SSF57667">
    <property type="entry name" value="beta-beta-alpha zinc fingers"/>
    <property type="match status" value="3"/>
</dbReference>
<sequence>MIQTKKNLVEVCPQCCKSVDSSACRLVYDTCGHSKCRICLIQEVTGCLLCNSVIEKSFDDSQFTCKEPSKRLDNIDCHKRKSVITSLALQQAEEEQQNVKTSSPSVDKDTYIVKRSTGNFYHLKRIFSQRFFNENNNKKHKPIEVKDKLHLMQDEAKKEQKIECESLSKKNWKVPSHIQVQYYCTVHNLSLEEKTLLKQHMSCVCSSEKSDNPSYSCKICSKSYKVIGKLNRHMKSHTKTSRFKCQKCGKLCIDNYALKTHERTHTKSKPYSCSTCQKKFSGFQNLKRHEKSHKNEKQFVCNECGFKFITKTELKRHAVTHTNLKLFKCQICLTKFAFKRTLTRHAKTHDANLSKVKCPHCDSTFNRKDNLERHIKTAHCELKTDISNQ</sequence>
<dbReference type="GO" id="GO:0003700">
    <property type="term" value="F:DNA-binding transcription factor activity"/>
    <property type="evidence" value="ECO:0007669"/>
    <property type="project" value="TreeGrafter"/>
</dbReference>
<feature type="domain" description="C2H2-type" evidence="9">
    <location>
        <begin position="215"/>
        <end position="242"/>
    </location>
</feature>
<dbReference type="SMART" id="SM00355">
    <property type="entry name" value="ZnF_C2H2"/>
    <property type="match status" value="6"/>
</dbReference>
<keyword evidence="5" id="KW-0862">Zinc</keyword>
<dbReference type="CTD" id="8236044"/>
<dbReference type="EnsemblMetazoa" id="PHUM317710-RA">
    <property type="protein sequence ID" value="PHUM317710-PA"/>
    <property type="gene ID" value="PHUM317710"/>
</dbReference>
<evidence type="ECO:0000256" key="1">
    <source>
        <dbReference type="ARBA" id="ARBA00004123"/>
    </source>
</evidence>
<evidence type="ECO:0000313" key="11">
    <source>
        <dbReference type="EnsemblMetazoa" id="PHUM317710-PA"/>
    </source>
</evidence>
<evidence type="ECO:0000256" key="7">
    <source>
        <dbReference type="ARBA" id="ARBA00023242"/>
    </source>
</evidence>
<keyword evidence="4 8" id="KW-0863">Zinc-finger</keyword>
<organism>
    <name type="scientific">Pediculus humanus subsp. corporis</name>
    <name type="common">Body louse</name>
    <dbReference type="NCBI Taxonomy" id="121224"/>
    <lineage>
        <taxon>Eukaryota</taxon>
        <taxon>Metazoa</taxon>
        <taxon>Ecdysozoa</taxon>
        <taxon>Arthropoda</taxon>
        <taxon>Hexapoda</taxon>
        <taxon>Insecta</taxon>
        <taxon>Pterygota</taxon>
        <taxon>Neoptera</taxon>
        <taxon>Paraneoptera</taxon>
        <taxon>Psocodea</taxon>
        <taxon>Troctomorpha</taxon>
        <taxon>Phthiraptera</taxon>
        <taxon>Anoplura</taxon>
        <taxon>Pediculidae</taxon>
        <taxon>Pediculus</taxon>
    </lineage>
</organism>
<dbReference type="GO" id="GO:0000978">
    <property type="term" value="F:RNA polymerase II cis-regulatory region sequence-specific DNA binding"/>
    <property type="evidence" value="ECO:0007669"/>
    <property type="project" value="TreeGrafter"/>
</dbReference>
<dbReference type="InterPro" id="IPR050589">
    <property type="entry name" value="Ikaros_C2H2-ZF"/>
</dbReference>
<name>E0VMR3_PEDHC</name>
<reference evidence="11" key="3">
    <citation type="submission" date="2020-05" db="UniProtKB">
        <authorList>
            <consortium name="EnsemblMetazoa"/>
        </authorList>
    </citation>
    <scope>IDENTIFICATION</scope>
    <source>
        <strain evidence="11">USDA</strain>
    </source>
</reference>
<dbReference type="Pfam" id="PF00096">
    <property type="entry name" value="zf-C2H2"/>
    <property type="match status" value="4"/>
</dbReference>
<dbReference type="InterPro" id="IPR013087">
    <property type="entry name" value="Znf_C2H2_type"/>
</dbReference>
<dbReference type="GeneID" id="8236044"/>
<evidence type="ECO:0000256" key="5">
    <source>
        <dbReference type="ARBA" id="ARBA00022833"/>
    </source>
</evidence>
<keyword evidence="6" id="KW-0238">DNA-binding</keyword>
<dbReference type="PROSITE" id="PS00028">
    <property type="entry name" value="ZINC_FINGER_C2H2_1"/>
    <property type="match status" value="6"/>
</dbReference>
<dbReference type="GO" id="GO:0005634">
    <property type="term" value="C:nucleus"/>
    <property type="evidence" value="ECO:0007669"/>
    <property type="project" value="UniProtKB-SubCell"/>
</dbReference>
<dbReference type="OMA" id="CEATGQN"/>
<feature type="domain" description="C2H2-type" evidence="9">
    <location>
        <begin position="356"/>
        <end position="384"/>
    </location>
</feature>
<dbReference type="InterPro" id="IPR036236">
    <property type="entry name" value="Znf_C2H2_sf"/>
</dbReference>
<dbReference type="FunFam" id="3.30.160.60:FF:000145">
    <property type="entry name" value="Zinc finger protein 574"/>
    <property type="match status" value="1"/>
</dbReference>
<dbReference type="HOGENOM" id="CLU_710398_0_0_1"/>
<dbReference type="EMBL" id="DS235322">
    <property type="protein sequence ID" value="EEB14669.1"/>
    <property type="molecule type" value="Genomic_DNA"/>
</dbReference>
<keyword evidence="12" id="KW-1185">Reference proteome</keyword>
<evidence type="ECO:0000256" key="4">
    <source>
        <dbReference type="ARBA" id="ARBA00022771"/>
    </source>
</evidence>
<dbReference type="Pfam" id="PF13894">
    <property type="entry name" value="zf-C2H2_4"/>
    <property type="match status" value="1"/>
</dbReference>
<dbReference type="RefSeq" id="XP_002427407.1">
    <property type="nucleotide sequence ID" value="XM_002427362.1"/>
</dbReference>
<dbReference type="GO" id="GO:0006357">
    <property type="term" value="P:regulation of transcription by RNA polymerase II"/>
    <property type="evidence" value="ECO:0007669"/>
    <property type="project" value="TreeGrafter"/>
</dbReference>
<feature type="domain" description="C2H2-type" evidence="9">
    <location>
        <begin position="243"/>
        <end position="270"/>
    </location>
</feature>
<evidence type="ECO:0000256" key="6">
    <source>
        <dbReference type="ARBA" id="ARBA00023125"/>
    </source>
</evidence>
<evidence type="ECO:0000259" key="9">
    <source>
        <dbReference type="PROSITE" id="PS50157"/>
    </source>
</evidence>
<dbReference type="FunFam" id="3.30.160.60:FF:000100">
    <property type="entry name" value="Zinc finger 45-like"/>
    <property type="match status" value="1"/>
</dbReference>
<keyword evidence="7" id="KW-0539">Nucleus</keyword>
<dbReference type="PANTHER" id="PTHR24404">
    <property type="entry name" value="ZINC FINGER PROTEIN"/>
    <property type="match status" value="1"/>
</dbReference>
<dbReference type="AlphaFoldDB" id="E0VMR3"/>
<gene>
    <name evidence="11" type="primary">8236044</name>
    <name evidence="10" type="ORF">Phum_PHUM317710</name>
</gene>
<evidence type="ECO:0000256" key="3">
    <source>
        <dbReference type="ARBA" id="ARBA00022737"/>
    </source>
</evidence>
<reference evidence="10" key="2">
    <citation type="submission" date="2007-04" db="EMBL/GenBank/DDBJ databases">
        <title>The genome of the human body louse.</title>
        <authorList>
            <consortium name="The Human Body Louse Genome Consortium"/>
            <person name="Kirkness E."/>
            <person name="Walenz B."/>
            <person name="Hass B."/>
            <person name="Bruggner R."/>
            <person name="Strausberg R."/>
        </authorList>
    </citation>
    <scope>NUCLEOTIDE SEQUENCE</scope>
    <source>
        <strain evidence="10">USDA</strain>
    </source>
</reference>
<reference evidence="10" key="1">
    <citation type="submission" date="2007-04" db="EMBL/GenBank/DDBJ databases">
        <title>Annotation of Pediculus humanus corporis strain USDA.</title>
        <authorList>
            <person name="Kirkness E."/>
            <person name="Hannick L."/>
            <person name="Hass B."/>
            <person name="Bruggner R."/>
            <person name="Lawson D."/>
            <person name="Bidwell S."/>
            <person name="Joardar V."/>
            <person name="Caler E."/>
            <person name="Walenz B."/>
            <person name="Inman J."/>
            <person name="Schobel S."/>
            <person name="Galinsky K."/>
            <person name="Amedeo P."/>
            <person name="Strausberg R."/>
        </authorList>
    </citation>
    <scope>NUCLEOTIDE SEQUENCE</scope>
    <source>
        <strain evidence="10">USDA</strain>
    </source>
</reference>